<evidence type="ECO:0000313" key="2">
    <source>
        <dbReference type="Proteomes" id="UP001202961"/>
    </source>
</evidence>
<gene>
    <name evidence="1" type="ORF">NB063_05575</name>
</gene>
<proteinExistence type="predicted"/>
<sequence length="87" mass="10010">MSGTSFPLRQQFAVLLETSRVIVQRLRHSHRWIDNEFADRVEIWLADTSSDPLLVSGCDRKAIEKQWRIGDCLFADIEAMSDCQAND</sequence>
<reference evidence="1 2" key="1">
    <citation type="journal article" date="2022" name="Syst. Appl. Microbiol.">
        <title>Rhodopirellula aestuarii sp. nov., a novel member of the genus Rhodopirellula isolated from brackish sediments collected in the Tagus River estuary, Portugal.</title>
        <authorList>
            <person name="Vitorino I.R."/>
            <person name="Klimek D."/>
            <person name="Calusinska M."/>
            <person name="Lobo-da-Cunha A."/>
            <person name="Vasconcelos V."/>
            <person name="Lage O.M."/>
        </authorList>
    </citation>
    <scope>NUCLEOTIDE SEQUENCE [LARGE SCALE GENOMIC DNA]</scope>
    <source>
        <strain evidence="1 2">ICT_H3.1</strain>
    </source>
</reference>
<name>A0ABT0TZT7_9BACT</name>
<comment type="caution">
    <text evidence="1">The sequence shown here is derived from an EMBL/GenBank/DDBJ whole genome shotgun (WGS) entry which is preliminary data.</text>
</comment>
<organism evidence="1 2">
    <name type="scientific">Aporhodopirellula aestuarii</name>
    <dbReference type="NCBI Taxonomy" id="2950107"/>
    <lineage>
        <taxon>Bacteria</taxon>
        <taxon>Pseudomonadati</taxon>
        <taxon>Planctomycetota</taxon>
        <taxon>Planctomycetia</taxon>
        <taxon>Pirellulales</taxon>
        <taxon>Pirellulaceae</taxon>
        <taxon>Aporhodopirellula</taxon>
    </lineage>
</organism>
<protein>
    <submittedName>
        <fullName evidence="1">Uncharacterized protein</fullName>
    </submittedName>
</protein>
<dbReference type="Proteomes" id="UP001202961">
    <property type="component" value="Unassembled WGS sequence"/>
</dbReference>
<keyword evidence="2" id="KW-1185">Reference proteome</keyword>
<dbReference type="RefSeq" id="WP_250927764.1">
    <property type="nucleotide sequence ID" value="NZ_JAMQBK010000016.1"/>
</dbReference>
<dbReference type="EMBL" id="JAMQBK010000016">
    <property type="protein sequence ID" value="MCM2370092.1"/>
    <property type="molecule type" value="Genomic_DNA"/>
</dbReference>
<accession>A0ABT0TZT7</accession>
<evidence type="ECO:0000313" key="1">
    <source>
        <dbReference type="EMBL" id="MCM2370092.1"/>
    </source>
</evidence>